<reference evidence="7" key="3">
    <citation type="journal article" date="2008" name="Comp. Biochem. Physiol. B, Biochem. Mol. Biol.">
        <title>Molecular cloning and functional analysis of zebrafish (Danio rerio) chemokine genes.</title>
        <authorList>
            <person name="Chen L.C."/>
            <person name="Chen J.Y."/>
            <person name="Hour A.L."/>
            <person name="Shiau C.Y."/>
            <person name="Hui C.F."/>
            <person name="Wu J.L."/>
        </authorList>
    </citation>
    <scope>NUCLEOTIDE SEQUENCE</scope>
    <source>
        <strain evidence="7">Tuebingen</strain>
    </source>
</reference>
<evidence type="ECO:0000313" key="5">
    <source>
        <dbReference type="Ensembl" id="ENSDARP00000123477"/>
    </source>
</evidence>
<dbReference type="AlphaFoldDB" id="A2BHJ6"/>
<dbReference type="SUPFAM" id="SSF54117">
    <property type="entry name" value="Interleukin 8-like chemokines"/>
    <property type="match status" value="1"/>
</dbReference>
<dbReference type="HOGENOM" id="CLU_143902_2_2_1"/>
<dbReference type="InterPro" id="IPR033899">
    <property type="entry name" value="CXC_Chemokine_domain"/>
</dbReference>
<dbReference type="KEGG" id="dre:563964"/>
<reference evidence="7" key="12">
    <citation type="journal article" date="2017" name="J. Exp. Med.">
        <title>CXCR1 remodels the vascular niche to promote hematopoietic stem and progenitor cell engraftment.</title>
        <authorList>
            <person name="Blaser B.W."/>
            <person name="Moore J.L."/>
            <person name="Hagedorn E.J."/>
            <person name="Li B."/>
            <person name="Riquelme R."/>
            <person name="Lichtig A."/>
            <person name="Yang S."/>
            <person name="Zhou Y."/>
            <person name="Tamplin O.J."/>
            <person name="Binder V."/>
            <person name="Zon L.I."/>
        </authorList>
    </citation>
    <scope>NUCLEOTIDE SEQUENCE</scope>
    <source>
        <strain evidence="7">Tuebingen</strain>
    </source>
</reference>
<dbReference type="PRINTS" id="PR00436">
    <property type="entry name" value="INTERLEUKIN8"/>
</dbReference>
<dbReference type="GO" id="GO:0006955">
    <property type="term" value="P:immune response"/>
    <property type="evidence" value="ECO:0007669"/>
    <property type="project" value="InterPro"/>
</dbReference>
<dbReference type="PaxDb" id="7955-ENSDARP00000123477"/>
<dbReference type="STRING" id="7955.ENSDARP00000123477"/>
<feature type="signal peptide" evidence="3">
    <location>
        <begin position="1"/>
        <end position="20"/>
    </location>
</feature>
<evidence type="ECO:0000256" key="1">
    <source>
        <dbReference type="ARBA" id="ARBA00010665"/>
    </source>
</evidence>
<dbReference type="GO" id="GO:0008009">
    <property type="term" value="F:chemokine activity"/>
    <property type="evidence" value="ECO:0007669"/>
    <property type="project" value="InterPro"/>
</dbReference>
<dbReference type="eggNOG" id="ENOG502SGFE">
    <property type="taxonomic scope" value="Eukaryota"/>
</dbReference>
<reference evidence="5" key="7">
    <citation type="submission" date="2013-08" db="UniProtKB">
        <authorList>
            <consortium name="Ensembl"/>
        </authorList>
    </citation>
    <scope>IDENTIFICATION</scope>
    <source>
        <strain evidence="5">Tuebingen</strain>
    </source>
</reference>
<dbReference type="GO" id="GO:0006952">
    <property type="term" value="P:defense response"/>
    <property type="evidence" value="ECO:0007669"/>
    <property type="project" value="InterPro"/>
</dbReference>
<dbReference type="GO" id="GO:0032496">
    <property type="term" value="P:response to lipopolysaccharide"/>
    <property type="evidence" value="ECO:0000314"/>
    <property type="project" value="ZFIN"/>
</dbReference>
<dbReference type="SMART" id="SM00199">
    <property type="entry name" value="SCY"/>
    <property type="match status" value="1"/>
</dbReference>
<protein>
    <submittedName>
        <fullName evidence="5 7">Chemokine (C-X-C motif) ligand 11, duplicate 8</fullName>
    </submittedName>
</protein>
<proteinExistence type="inferred from homology"/>
<dbReference type="Proteomes" id="UP000000437">
    <property type="component" value="Chromosome 5"/>
</dbReference>
<sequence>MKTAAAFVALGCFLMVEVKGKIPDLKNRCLCADKGANNVNLKTIEKIQIIHPSPSCKRLEIVVTLMKGAGKKCLNPESNLGKNILKALRKKKLTAVRRMNPA</sequence>
<evidence type="ECO:0000259" key="4">
    <source>
        <dbReference type="SMART" id="SM00199"/>
    </source>
</evidence>
<name>A2BHJ6_DANRE</name>
<dbReference type="InterPro" id="IPR036048">
    <property type="entry name" value="Interleukin_8-like_sf"/>
</dbReference>
<dbReference type="AGR" id="ZFIN:ZDB-GENE-060526-319"/>
<reference evidence="7" key="2">
    <citation type="journal article" date="2008" name="BMC Genomics">
        <title>Extensive expansion and diversification of the chemokine gene family in zebrafish: identification of a novel chemokine subfamily CX.</title>
        <authorList>
            <person name="Nomiyama H."/>
            <person name="Hieshima K."/>
            <person name="Osada N."/>
            <person name="Kato-Unoki Y."/>
            <person name="Otsuka-Ono K."/>
            <person name="Takegawa S."/>
            <person name="Izawa T."/>
            <person name="Yoshizawa A."/>
            <person name="Kikuchi Y."/>
            <person name="Tanase S."/>
            <person name="Miura R."/>
            <person name="Kusuda J."/>
            <person name="Nakao M."/>
            <person name="Yoshie O."/>
        </authorList>
    </citation>
    <scope>NUCLEOTIDE SEQUENCE</scope>
    <source>
        <strain evidence="7">Tuebingen</strain>
    </source>
</reference>
<dbReference type="InterPro" id="IPR001811">
    <property type="entry name" value="Chemokine_IL8-like_dom"/>
</dbReference>
<reference evidence="7" key="13">
    <citation type="submission" date="2025-04" db="UniProtKB">
        <authorList>
            <consortium name="RefSeq"/>
        </authorList>
    </citation>
    <scope>IDENTIFICATION</scope>
    <source>
        <strain evidence="7">Tuebingen</strain>
    </source>
</reference>
<dbReference type="SMR" id="A2BHJ6"/>
<evidence type="ECO:0000256" key="3">
    <source>
        <dbReference type="SAM" id="SignalP"/>
    </source>
</evidence>
<dbReference type="PRINTS" id="PR00437">
    <property type="entry name" value="SMALLCYTKCXC"/>
</dbReference>
<evidence type="ECO:0000256" key="2">
    <source>
        <dbReference type="ARBA" id="ARBA00022514"/>
    </source>
</evidence>
<dbReference type="RefSeq" id="NP_001119885.1">
    <property type="nucleotide sequence ID" value="NM_001126413.1"/>
</dbReference>
<reference evidence="7" key="4">
    <citation type="journal article" date="2010" name="Fish Physiol. Biochem.">
        <title>Organization and promoter analysis of the zebrafish (Danio rerio) chemokine gene (CXC-64) promoter.</title>
        <authorList>
            <person name="Chen L.C."/>
            <person name="Wu J.L."/>
            <person name="Shiau C.Y."/>
            <person name="Chen J.Y."/>
        </authorList>
    </citation>
    <scope>NUCLEOTIDE SEQUENCE</scope>
    <source>
        <strain evidence="7">Tuebingen</strain>
    </source>
</reference>
<reference evidence="7" key="9">
    <citation type="journal article" date="2015" name="Dis. Model. Mech.">
        <title>The CXCR3-CXCL11 signaling axis mediates macrophage recruitment and dissemination of mycobacterial infection.</title>
        <authorList>
            <person name="Torraca V."/>
            <person name="Cui C."/>
            <person name="Boland R."/>
            <person name="Bebelman J.P."/>
            <person name="van der Sar A.M."/>
            <person name="Smit M.J."/>
            <person name="Siderius M."/>
            <person name="Spaink H.P."/>
            <person name="Meijer A.H."/>
        </authorList>
    </citation>
    <scope>NUCLEOTIDE SEQUENCE</scope>
    <source>
        <strain evidence="7">Tuebingen</strain>
    </source>
</reference>
<dbReference type="ZFIN" id="ZDB-GENE-060526-319">
    <property type="gene designation" value="cxcl11.8"/>
</dbReference>
<keyword evidence="3 7" id="KW-0732">Signal</keyword>
<reference evidence="7" key="1">
    <citation type="journal article" date="2006" name="J. Immunol.">
        <title>Defining the origins and evolution of the chemokine/chemokine receptor system.</title>
        <authorList>
            <person name="DeVries M.E."/>
            <person name="Kelvin A.A."/>
            <person name="Xu L."/>
            <person name="Ran L."/>
            <person name="Robinson J."/>
            <person name="Kelvin D.J."/>
        </authorList>
    </citation>
    <scope>NUCLEOTIDE SEQUENCE</scope>
    <source>
        <strain evidence="7">Tuebingen</strain>
    </source>
</reference>
<keyword evidence="6" id="KW-1185">Reference proteome</keyword>
<dbReference type="EMBL" id="BX640512">
    <property type="status" value="NOT_ANNOTATED_CDS"/>
    <property type="molecule type" value="Genomic_DNA"/>
</dbReference>
<dbReference type="CDD" id="cd00273">
    <property type="entry name" value="Chemokine_CXC"/>
    <property type="match status" value="1"/>
</dbReference>
<evidence type="ECO:0000313" key="7">
    <source>
        <dbReference type="RefSeq" id="NP_001119885.1"/>
    </source>
</evidence>
<reference evidence="7" key="8">
    <citation type="journal article" date="2014" name="J. Immunol.">
        <title>Contrasted innate responses to two viruses in zebrafish: insights into the ancestral repertoire of vertebrate IFN-stimulated genes.</title>
        <authorList>
            <person name="Briolat V."/>
            <person name="Jouneau L."/>
            <person name="Carvalho R."/>
            <person name="Palha N."/>
            <person name="Langevin C."/>
            <person name="Herbomel P."/>
            <person name="Schwartz O."/>
            <person name="Spaink H.P."/>
            <person name="Levraud J.P."/>
            <person name="Boudinot P."/>
        </authorList>
    </citation>
    <scope>NUCLEOTIDE SEQUENCE</scope>
    <source>
        <strain evidence="7">Tuebingen</strain>
    </source>
</reference>
<dbReference type="CTD" id="563964"/>
<reference evidence="5 6" key="6">
    <citation type="journal article" date="2013" name="Nature">
        <title>The zebrafish reference genome sequence and its relationship to the human genome.</title>
        <authorList>
            <consortium name="Genome Reference Consortium Zebrafish"/>
            <person name="Howe K."/>
            <person name="Clark M.D."/>
            <person name="Torroja C.F."/>
            <person name="Torrance J."/>
            <person name="Berthelot C."/>
            <person name="Muffato M."/>
            <person name="Collins J.E."/>
            <person name="Humphray S."/>
            <person name="McLaren K."/>
            <person name="Matthews L."/>
            <person name="McLaren S."/>
            <person name="Sealy I."/>
            <person name="Caccamo M."/>
            <person name="Churcher C."/>
            <person name="Scott C."/>
            <person name="Barrett J.C."/>
            <person name="Koch R."/>
            <person name="Rauch G.J."/>
            <person name="White S."/>
            <person name="Chow W."/>
            <person name="Kilian B."/>
            <person name="Quintais L.T."/>
            <person name="Guerra-Assuncao J.A."/>
            <person name="Zhou Y."/>
            <person name="Gu Y."/>
            <person name="Yen J."/>
            <person name="Vogel J.H."/>
            <person name="Eyre T."/>
            <person name="Redmond S."/>
            <person name="Banerjee R."/>
            <person name="Chi J."/>
            <person name="Fu B."/>
            <person name="Langley E."/>
            <person name="Maguire S.F."/>
            <person name="Laird G.K."/>
            <person name="Lloyd D."/>
            <person name="Kenyon E."/>
            <person name="Donaldson S."/>
            <person name="Sehra H."/>
            <person name="Almeida-King J."/>
            <person name="Loveland J."/>
            <person name="Trevanion S."/>
            <person name="Jones M."/>
            <person name="Quail M."/>
            <person name="Willey D."/>
            <person name="Hunt A."/>
            <person name="Burton J."/>
            <person name="Sims S."/>
            <person name="McLay K."/>
            <person name="Plumb B."/>
            <person name="Davis J."/>
            <person name="Clee C."/>
            <person name="Oliver K."/>
            <person name="Clark R."/>
            <person name="Riddle C."/>
            <person name="Elliot D."/>
            <person name="Eliott D."/>
            <person name="Threadgold G."/>
            <person name="Harden G."/>
            <person name="Ware D."/>
            <person name="Begum S."/>
            <person name="Mortimore B."/>
            <person name="Mortimer B."/>
            <person name="Kerry G."/>
            <person name="Heath P."/>
            <person name="Phillimore B."/>
            <person name="Tracey A."/>
            <person name="Corby N."/>
            <person name="Dunn M."/>
            <person name="Johnson C."/>
            <person name="Wood J."/>
            <person name="Clark S."/>
            <person name="Pelan S."/>
            <person name="Griffiths G."/>
            <person name="Smith M."/>
            <person name="Glithero R."/>
            <person name="Howden P."/>
            <person name="Barker N."/>
            <person name="Lloyd C."/>
            <person name="Stevens C."/>
            <person name="Harley J."/>
            <person name="Holt K."/>
            <person name="Panagiotidis G."/>
            <person name="Lovell J."/>
            <person name="Beasley H."/>
            <person name="Henderson C."/>
            <person name="Gordon D."/>
            <person name="Auger K."/>
            <person name="Wright D."/>
            <person name="Collins J."/>
            <person name="Raisen C."/>
            <person name="Dyer L."/>
            <person name="Leung K."/>
            <person name="Robertson L."/>
            <person name="Ambridge K."/>
            <person name="Leongamornlert D."/>
            <person name="McGuire S."/>
            <person name="Gilderthorp R."/>
            <person name="Griffiths C."/>
            <person name="Manthravadi D."/>
            <person name="Nichol S."/>
            <person name="Barker G."/>
            <person name="Whitehead S."/>
            <person name="Kay M."/>
            <person name="Brown J."/>
            <person name="Murnane C."/>
            <person name="Gray E."/>
            <person name="Humphries M."/>
            <person name="Sycamore N."/>
            <person name="Barker D."/>
            <person name="Saunders D."/>
            <person name="Wallis J."/>
            <person name="Babbage A."/>
            <person name="Hammond S."/>
            <person name="Mashreghi-Mohammadi M."/>
            <person name="Barr L."/>
            <person name="Martin S."/>
            <person name="Wray P."/>
            <person name="Ellington A."/>
            <person name="Matthews N."/>
            <person name="Ellwood M."/>
            <person name="Woodmansey R."/>
            <person name="Clark G."/>
            <person name="Cooper J."/>
            <person name="Cooper J."/>
            <person name="Tromans A."/>
            <person name="Grafham D."/>
            <person name="Skuce C."/>
            <person name="Pandian R."/>
            <person name="Andrews R."/>
            <person name="Harrison E."/>
            <person name="Kimberley A."/>
            <person name="Garnett J."/>
            <person name="Fosker N."/>
            <person name="Hall R."/>
            <person name="Garner P."/>
            <person name="Kelly D."/>
            <person name="Bird C."/>
            <person name="Palmer S."/>
            <person name="Gehring I."/>
            <person name="Berger A."/>
            <person name="Dooley C.M."/>
            <person name="Ersan-Urun Z."/>
            <person name="Eser C."/>
            <person name="Geiger H."/>
            <person name="Geisler M."/>
            <person name="Karotki L."/>
            <person name="Kirn A."/>
            <person name="Konantz J."/>
            <person name="Konantz M."/>
            <person name="Oberlander M."/>
            <person name="Rudolph-Geiger S."/>
            <person name="Teucke M."/>
            <person name="Lanz C."/>
            <person name="Raddatz G."/>
            <person name="Osoegawa K."/>
            <person name="Zhu B."/>
            <person name="Rapp A."/>
            <person name="Widaa S."/>
            <person name="Langford C."/>
            <person name="Yang F."/>
            <person name="Schuster S.C."/>
            <person name="Carter N.P."/>
            <person name="Harrow J."/>
            <person name="Ning Z."/>
            <person name="Herrero J."/>
            <person name="Searle S.M."/>
            <person name="Enright A."/>
            <person name="Geisler R."/>
            <person name="Plasterk R.H."/>
            <person name="Lee C."/>
            <person name="Westerfield M."/>
            <person name="de Jong P.J."/>
            <person name="Zon L.I."/>
            <person name="Postlethwait J.H."/>
            <person name="Nusslein-Volhard C."/>
            <person name="Hubbard T.J."/>
            <person name="Roest Crollius H."/>
            <person name="Rogers J."/>
            <person name="Stemple D.L."/>
        </authorList>
    </citation>
    <scope>NUCLEOTIDE SEQUENCE [LARGE SCALE GENOMIC DNA]</scope>
    <source>
        <strain evidence="5">Tuebingen</strain>
    </source>
</reference>
<reference evidence="7" key="5">
    <citation type="journal article" date="2012" name="Dev. Comp. Immunol.">
        <title>Diversification of IFNgamma-inducible CXCb chemokines in cyprinid fish.</title>
        <authorList>
            <person name="van der Aa L.M."/>
            <person name="Chadzinska M."/>
            <person name="Derks W."/>
            <person name="Scheer M."/>
            <person name="Levraud J.P."/>
            <person name="Boudinot P."/>
            <person name="Lidy Verburg-van Kemenade B.M."/>
        </authorList>
    </citation>
    <scope>NUCLEOTIDE SEQUENCE</scope>
    <source>
        <strain evidence="7">Tuebingen</strain>
    </source>
</reference>
<dbReference type="OMA" id="CFLMVEV"/>
<gene>
    <name evidence="5 7 8" type="primary">cxcl11.8</name>
    <name evidence="7" type="synonym">cxc64</name>
    <name evidence="7" type="synonym">si:dkey-58f10.5</name>
</gene>
<keyword evidence="2" id="KW-0202">Cytokine</keyword>
<organism evidence="5">
    <name type="scientific">Danio rerio</name>
    <name type="common">Zebrafish</name>
    <name type="synonym">Brachydanio rerio</name>
    <dbReference type="NCBI Taxonomy" id="7955"/>
    <lineage>
        <taxon>Eukaryota</taxon>
        <taxon>Metazoa</taxon>
        <taxon>Chordata</taxon>
        <taxon>Craniata</taxon>
        <taxon>Vertebrata</taxon>
        <taxon>Euteleostomi</taxon>
        <taxon>Actinopterygii</taxon>
        <taxon>Neopterygii</taxon>
        <taxon>Teleostei</taxon>
        <taxon>Ostariophysi</taxon>
        <taxon>Cypriniformes</taxon>
        <taxon>Danionidae</taxon>
        <taxon>Danioninae</taxon>
        <taxon>Danio</taxon>
    </lineage>
</organism>
<dbReference type="GeneTree" id="ENSGT00940000161751"/>
<dbReference type="Ensembl" id="ENSDART00000133571.2">
    <property type="protein sequence ID" value="ENSDARP00000123477.1"/>
    <property type="gene ID" value="ENSDARG00000095747.2"/>
</dbReference>
<dbReference type="PRO" id="PR:A2BHJ6"/>
<dbReference type="GO" id="GO:0005615">
    <property type="term" value="C:extracellular space"/>
    <property type="evidence" value="ECO:0007669"/>
    <property type="project" value="UniProtKB-KW"/>
</dbReference>
<evidence type="ECO:0000313" key="6">
    <source>
        <dbReference type="Proteomes" id="UP000000437"/>
    </source>
</evidence>
<feature type="domain" description="Chemokine interleukin-8-like" evidence="4">
    <location>
        <begin position="26"/>
        <end position="88"/>
    </location>
</feature>
<reference evidence="7" key="11">
    <citation type="journal article" date="2016" name="Fish Shellfish Immunol.">
        <title>Analysis of interferon gamma protein expression in zebrafish (Danio rerio).</title>
        <authorList>
            <person name="Yoon S."/>
            <person name="Alnabulsi A."/>
            <person name="Wang T.Y."/>
            <person name="Lee P.T."/>
            <person name="Chen T.Y."/>
            <person name="Bird S."/>
            <person name="Zou J."/>
            <person name="Secombes C.J."/>
        </authorList>
    </citation>
    <scope>NUCLEOTIDE SEQUENCE</scope>
    <source>
        <strain evidence="7">Tuebingen</strain>
    </source>
</reference>
<dbReference type="InterPro" id="IPR001089">
    <property type="entry name" value="Chemokine_CXC"/>
</dbReference>
<dbReference type="OrthoDB" id="9948647at2759"/>
<dbReference type="Bgee" id="ENSDARG00000095747">
    <property type="expression patterns" value="Expressed in pharyngeal gill and 11 other cell types or tissues"/>
</dbReference>
<accession>A0A8M1NHE0</accession>
<dbReference type="GeneID" id="563964"/>
<feature type="chain" id="PRO_5035034969" evidence="3 7">
    <location>
        <begin position="21"/>
        <end position="102"/>
    </location>
</feature>
<dbReference type="Pfam" id="PF00048">
    <property type="entry name" value="IL8"/>
    <property type="match status" value="1"/>
</dbReference>
<dbReference type="PhylomeDB" id="A2BHJ6"/>
<comment type="similarity">
    <text evidence="1">Belongs to the intercrine alpha (chemokine CxC) family.</text>
</comment>
<accession>A2BHJ6</accession>
<evidence type="ECO:0000313" key="8">
    <source>
        <dbReference type="ZFIN" id="ZDB-GENE-060526-319"/>
    </source>
</evidence>
<dbReference type="Gene3D" id="2.40.50.40">
    <property type="match status" value="1"/>
</dbReference>
<reference evidence="7" key="10">
    <citation type="journal article" date="2016" name="BMC Genomics">
        <title>Gene evolution and gene expression after whole genome duplication in fish: the PhyloFish database.</title>
        <authorList>
            <person name="Pasquier J."/>
            <person name="Cabau C."/>
            <person name="Nguyen T."/>
            <person name="Jouanno E."/>
            <person name="Severac D."/>
            <person name="Braasch I."/>
            <person name="Journot L."/>
            <person name="Pontarotti P."/>
            <person name="Klopp C."/>
            <person name="Postlethwait J.H."/>
            <person name="Guiguen Y."/>
            <person name="Bobe J."/>
        </authorList>
    </citation>
    <scope>NUCLEOTIDE SEQUENCE</scope>
    <source>
        <strain evidence="7">Tuebingen</strain>
    </source>
</reference>